<dbReference type="AlphaFoldDB" id="A0AA39U3L1"/>
<evidence type="ECO:0000313" key="3">
    <source>
        <dbReference type="Proteomes" id="UP001174934"/>
    </source>
</evidence>
<dbReference type="SUPFAM" id="SSF48452">
    <property type="entry name" value="TPR-like"/>
    <property type="match status" value="2"/>
</dbReference>
<dbReference type="InterPro" id="IPR019734">
    <property type="entry name" value="TPR_rpt"/>
</dbReference>
<protein>
    <recommendedName>
        <fullName evidence="1">DUF7779 domain-containing protein</fullName>
    </recommendedName>
</protein>
<dbReference type="EMBL" id="JAULSR010000010">
    <property type="protein sequence ID" value="KAK0610364.1"/>
    <property type="molecule type" value="Genomic_DNA"/>
</dbReference>
<dbReference type="InterPro" id="IPR011990">
    <property type="entry name" value="TPR-like_helical_dom_sf"/>
</dbReference>
<dbReference type="Gene3D" id="1.25.40.10">
    <property type="entry name" value="Tetratricopeptide repeat domain"/>
    <property type="match status" value="1"/>
</dbReference>
<dbReference type="Proteomes" id="UP001174934">
    <property type="component" value="Unassembled WGS sequence"/>
</dbReference>
<evidence type="ECO:0000259" key="1">
    <source>
        <dbReference type="Pfam" id="PF25000"/>
    </source>
</evidence>
<comment type="caution">
    <text evidence="2">The sequence shown here is derived from an EMBL/GenBank/DDBJ whole genome shotgun (WGS) entry which is preliminary data.</text>
</comment>
<keyword evidence="3" id="KW-1185">Reference proteome</keyword>
<gene>
    <name evidence="2" type="ORF">B0T17DRAFT_499972</name>
</gene>
<dbReference type="SMART" id="SM00028">
    <property type="entry name" value="TPR"/>
    <property type="match status" value="3"/>
</dbReference>
<proteinExistence type="predicted"/>
<organism evidence="2 3">
    <name type="scientific">Bombardia bombarda</name>
    <dbReference type="NCBI Taxonomy" id="252184"/>
    <lineage>
        <taxon>Eukaryota</taxon>
        <taxon>Fungi</taxon>
        <taxon>Dikarya</taxon>
        <taxon>Ascomycota</taxon>
        <taxon>Pezizomycotina</taxon>
        <taxon>Sordariomycetes</taxon>
        <taxon>Sordariomycetidae</taxon>
        <taxon>Sordariales</taxon>
        <taxon>Lasiosphaeriaceae</taxon>
        <taxon>Bombardia</taxon>
    </lineage>
</organism>
<sequence>MSFESLDSHSRAILGVLSFIQPDKIPEALFEPESSTALPASLKFCSDNFLFSPAIENLVTLELIKRDKASRTLSLHRPVQDNFKSSMNPEQRQQAFNDATMLVSTAFPHRDSTVAQLYQMWAGCAVYEPHVIALKDNFKKELVANPKFTVPQAYCIMSNMCQRYLLELRSFEVLADLLDVNTMALATLRESEQTINIQGSLTSHKGQLLTHIGKAEEGVKWLRKSYDIRSRDVPFHPRESAWAADNLAVGFATLNRFEEAAKWHIKARDHFQEWSNHQTERKGEWPAEIMNSMGLGLVWSGQPTPARELMDGALEKVNSVEPYNWAVAASTHFGLGTVERYEGNWDAAEAHFIEAQNLWLQRSRILSDPFNGACLYRLGCTALDKGQPEDAVRYLRDALEVTKKRKTEMVAEHMRGLFKLSEALEQEPRYAEEARATRDEAESLLRQLVPDASNAGKESTYDSLVCILWR</sequence>
<dbReference type="Pfam" id="PF25000">
    <property type="entry name" value="DUF7779"/>
    <property type="match status" value="1"/>
</dbReference>
<dbReference type="InterPro" id="IPR056681">
    <property type="entry name" value="DUF7779"/>
</dbReference>
<name>A0AA39U3L1_9PEZI</name>
<evidence type="ECO:0000313" key="2">
    <source>
        <dbReference type="EMBL" id="KAK0610364.1"/>
    </source>
</evidence>
<feature type="domain" description="DUF7779" evidence="1">
    <location>
        <begin position="1"/>
        <end position="91"/>
    </location>
</feature>
<reference evidence="2" key="1">
    <citation type="submission" date="2023-06" db="EMBL/GenBank/DDBJ databases">
        <title>Genome-scale phylogeny and comparative genomics of the fungal order Sordariales.</title>
        <authorList>
            <consortium name="Lawrence Berkeley National Laboratory"/>
            <person name="Hensen N."/>
            <person name="Bonometti L."/>
            <person name="Westerberg I."/>
            <person name="Brannstrom I.O."/>
            <person name="Guillou S."/>
            <person name="Cros-Aarteil S."/>
            <person name="Calhoun S."/>
            <person name="Haridas S."/>
            <person name="Kuo A."/>
            <person name="Mondo S."/>
            <person name="Pangilinan J."/>
            <person name="Riley R."/>
            <person name="LaButti K."/>
            <person name="Andreopoulos B."/>
            <person name="Lipzen A."/>
            <person name="Chen C."/>
            <person name="Yanf M."/>
            <person name="Daum C."/>
            <person name="Ng V."/>
            <person name="Clum A."/>
            <person name="Steindorff A."/>
            <person name="Ohm R."/>
            <person name="Martin F."/>
            <person name="Silar P."/>
            <person name="Natvig D."/>
            <person name="Lalanne C."/>
            <person name="Gautier V."/>
            <person name="Ament-velasquez S.L."/>
            <person name="Kruys A."/>
            <person name="Hutchinson M.I."/>
            <person name="Powell A.J."/>
            <person name="Barry K."/>
            <person name="Miller A.N."/>
            <person name="Grigoriev I.V."/>
            <person name="Debuchy R."/>
            <person name="Gladieux P."/>
            <person name="Thoren M.H."/>
            <person name="Johannesson H."/>
        </authorList>
    </citation>
    <scope>NUCLEOTIDE SEQUENCE</scope>
    <source>
        <strain evidence="2">SMH3391-2</strain>
    </source>
</reference>
<accession>A0AA39U3L1</accession>
<dbReference type="Pfam" id="PF13424">
    <property type="entry name" value="TPR_12"/>
    <property type="match status" value="1"/>
</dbReference>